<organism evidence="2 3">
    <name type="scientific">Podarcis lilfordi</name>
    <name type="common">Lilford's wall lizard</name>
    <dbReference type="NCBI Taxonomy" id="74358"/>
    <lineage>
        <taxon>Eukaryota</taxon>
        <taxon>Metazoa</taxon>
        <taxon>Chordata</taxon>
        <taxon>Craniata</taxon>
        <taxon>Vertebrata</taxon>
        <taxon>Euteleostomi</taxon>
        <taxon>Lepidosauria</taxon>
        <taxon>Squamata</taxon>
        <taxon>Bifurcata</taxon>
        <taxon>Unidentata</taxon>
        <taxon>Episquamata</taxon>
        <taxon>Laterata</taxon>
        <taxon>Lacertibaenia</taxon>
        <taxon>Lacertidae</taxon>
        <taxon>Podarcis</taxon>
    </lineage>
</organism>
<keyword evidence="3" id="KW-1185">Reference proteome</keyword>
<proteinExistence type="predicted"/>
<evidence type="ECO:0000313" key="2">
    <source>
        <dbReference type="EMBL" id="CAI5778114.1"/>
    </source>
</evidence>
<gene>
    <name evidence="2" type="ORF">PODLI_1B007925</name>
</gene>
<name>A0AA35KIE9_9SAUR</name>
<feature type="compositionally biased region" description="Polar residues" evidence="1">
    <location>
        <begin position="107"/>
        <end position="127"/>
    </location>
</feature>
<protein>
    <submittedName>
        <fullName evidence="2">Uncharacterized protein</fullName>
    </submittedName>
</protein>
<accession>A0AA35KIE9</accession>
<dbReference type="Proteomes" id="UP001178461">
    <property type="component" value="Chromosome 6"/>
</dbReference>
<evidence type="ECO:0000256" key="1">
    <source>
        <dbReference type="SAM" id="MobiDB-lite"/>
    </source>
</evidence>
<dbReference type="AlphaFoldDB" id="A0AA35KIE9"/>
<feature type="region of interest" description="Disordered" evidence="1">
    <location>
        <begin position="102"/>
        <end position="146"/>
    </location>
</feature>
<reference evidence="2" key="1">
    <citation type="submission" date="2022-12" db="EMBL/GenBank/DDBJ databases">
        <authorList>
            <person name="Alioto T."/>
            <person name="Alioto T."/>
            <person name="Gomez Garrido J."/>
        </authorList>
    </citation>
    <scope>NUCLEOTIDE SEQUENCE</scope>
</reference>
<dbReference type="EMBL" id="OX395131">
    <property type="protein sequence ID" value="CAI5778114.1"/>
    <property type="molecule type" value="Genomic_DNA"/>
</dbReference>
<feature type="compositionally biased region" description="Polar residues" evidence="1">
    <location>
        <begin position="134"/>
        <end position="146"/>
    </location>
</feature>
<evidence type="ECO:0000313" key="3">
    <source>
        <dbReference type="Proteomes" id="UP001178461"/>
    </source>
</evidence>
<sequence>MSSQNCSSSLSLKDIFENGFLIGASGYSISPGSSCFLEMSSIPQPDACDSASKMQNVTKGSSLALKATDSSISSTKENLQASSDALASFCKTPIQPCAFDLSSSSSANDSKTNYTEGVFHNTKSSTPCREDNPSKPTTENMSKSSEINDVAVFKKPPPPPPILEISGIQATLGNVLSPEASLEEFGSLGSVKLDTPSLEMSNLAMPLGGGSAVSVTITRH</sequence>